<sequence>MVRKLLRFLGGHLAVVRHVALVADEHLVDVLAGVPVDLLQPLLHVREGLLVRHVVDHNDPMRAPVVARGDRPEPLLPRSVPDLQLHGRAPEVERPDLEVDADGADEGLCEGVVCESEE</sequence>
<dbReference type="EMBL" id="GIBP01009033">
    <property type="protein sequence ID" value="NDV38002.1"/>
    <property type="molecule type" value="Transcribed_RNA"/>
</dbReference>
<evidence type="ECO:0000313" key="1">
    <source>
        <dbReference type="EMBL" id="NDV38002.1"/>
    </source>
</evidence>
<protein>
    <submittedName>
        <fullName evidence="1">Uncharacterized protein</fullName>
    </submittedName>
</protein>
<name>A0A6B2LLM9_9EUKA</name>
<reference evidence="1" key="1">
    <citation type="journal article" date="2020" name="J. Eukaryot. Microbiol.">
        <title>De novo Sequencing, Assembly and Annotation of the Transcriptome for the Free-Living Testate Amoeba Arcella intermedia.</title>
        <authorList>
            <person name="Ribeiro G.M."/>
            <person name="Porfirio-Sousa A.L."/>
            <person name="Maurer-Alcala X.X."/>
            <person name="Katz L.A."/>
            <person name="Lahr D.J.G."/>
        </authorList>
    </citation>
    <scope>NUCLEOTIDE SEQUENCE</scope>
</reference>
<proteinExistence type="predicted"/>
<accession>A0A6B2LLM9</accession>
<dbReference type="AlphaFoldDB" id="A0A6B2LLM9"/>
<organism evidence="1">
    <name type="scientific">Arcella intermedia</name>
    <dbReference type="NCBI Taxonomy" id="1963864"/>
    <lineage>
        <taxon>Eukaryota</taxon>
        <taxon>Amoebozoa</taxon>
        <taxon>Tubulinea</taxon>
        <taxon>Elardia</taxon>
        <taxon>Arcellinida</taxon>
        <taxon>Sphaerothecina</taxon>
        <taxon>Arcellidae</taxon>
        <taxon>Arcella</taxon>
    </lineage>
</organism>